<organism evidence="2 3">
    <name type="scientific">Paractinoplanes deccanensis</name>
    <dbReference type="NCBI Taxonomy" id="113561"/>
    <lineage>
        <taxon>Bacteria</taxon>
        <taxon>Bacillati</taxon>
        <taxon>Actinomycetota</taxon>
        <taxon>Actinomycetes</taxon>
        <taxon>Micromonosporales</taxon>
        <taxon>Micromonosporaceae</taxon>
        <taxon>Paractinoplanes</taxon>
    </lineage>
</organism>
<sequence>MDFRQISAAERAATMFPLQTYAFLPSPWPDEEEAAYRRRQPFFESAISMIAEEDGQALACAAALRMRQNVRGLVHDMAGVASVASHPSARRRGLVREVLTRLLRQSRQEGFAVSALYPFRPSFYARFGFVGIPRHRTASFAPEGLSHLVRVELPGTVERLPMWDGFEALQQLKGRLLGERHGFAVFDAVRSAEFREEKSWVAVARVDGEIVGAVQYRVDRYGGDLLASDLLTTGPLGRALLLQFFSRHVDQVSRVVVTLSTDEVPELWGTDFSVTTEAKVTHPRQGGPMVRVLDMEALTGSQAGDGDVTVEIPDDEHVGGVWRLTGEGGRLTVAKGTSEPSATLTVGGFSGLLYGVLDPVEVVTRGLGRVEAGAIEPLTSLFPRQMPYICADF</sequence>
<dbReference type="EMBL" id="BOMI01000005">
    <property type="protein sequence ID" value="GID71711.1"/>
    <property type="molecule type" value="Genomic_DNA"/>
</dbReference>
<keyword evidence="3" id="KW-1185">Reference proteome</keyword>
<accession>A0ABQ3XVE0</accession>
<dbReference type="RefSeq" id="WP_203759702.1">
    <property type="nucleotide sequence ID" value="NZ_BAAABO010000004.1"/>
</dbReference>
<proteinExistence type="predicted"/>
<reference evidence="2 3" key="1">
    <citation type="submission" date="2021-01" db="EMBL/GenBank/DDBJ databases">
        <title>Whole genome shotgun sequence of Actinoplanes deccanensis NBRC 13994.</title>
        <authorList>
            <person name="Komaki H."/>
            <person name="Tamura T."/>
        </authorList>
    </citation>
    <scope>NUCLEOTIDE SEQUENCE [LARGE SCALE GENOMIC DNA]</scope>
    <source>
        <strain evidence="2 3">NBRC 13994</strain>
    </source>
</reference>
<evidence type="ECO:0000259" key="1">
    <source>
        <dbReference type="PROSITE" id="PS51186"/>
    </source>
</evidence>
<name>A0ABQ3XVE0_9ACTN</name>
<dbReference type="InterPro" id="IPR016181">
    <property type="entry name" value="Acyl_CoA_acyltransferase"/>
</dbReference>
<dbReference type="PANTHER" id="PTHR37817">
    <property type="entry name" value="N-ACETYLTRANSFERASE EIS"/>
    <property type="match status" value="1"/>
</dbReference>
<dbReference type="Pfam" id="PF13527">
    <property type="entry name" value="Acetyltransf_9"/>
    <property type="match status" value="1"/>
</dbReference>
<evidence type="ECO:0000313" key="3">
    <source>
        <dbReference type="Proteomes" id="UP000609879"/>
    </source>
</evidence>
<dbReference type="SUPFAM" id="SSF55729">
    <property type="entry name" value="Acyl-CoA N-acyltransferases (Nat)"/>
    <property type="match status" value="1"/>
</dbReference>
<dbReference type="Gene3D" id="3.40.630.30">
    <property type="match status" value="2"/>
</dbReference>
<dbReference type="PANTHER" id="PTHR37817:SF1">
    <property type="entry name" value="N-ACETYLTRANSFERASE EIS"/>
    <property type="match status" value="1"/>
</dbReference>
<dbReference type="PROSITE" id="PS51186">
    <property type="entry name" value="GNAT"/>
    <property type="match status" value="1"/>
</dbReference>
<dbReference type="InterPro" id="IPR000182">
    <property type="entry name" value="GNAT_dom"/>
</dbReference>
<dbReference type="CDD" id="cd04301">
    <property type="entry name" value="NAT_SF"/>
    <property type="match status" value="1"/>
</dbReference>
<dbReference type="SUPFAM" id="SSF55718">
    <property type="entry name" value="SCP-like"/>
    <property type="match status" value="1"/>
</dbReference>
<gene>
    <name evidence="2" type="ORF">Ade02nite_03520</name>
</gene>
<protein>
    <recommendedName>
        <fullName evidence="1">N-acetyltransferase domain-containing protein</fullName>
    </recommendedName>
</protein>
<dbReference type="Gene3D" id="3.30.1050.10">
    <property type="entry name" value="SCP2 sterol-binding domain"/>
    <property type="match status" value="1"/>
</dbReference>
<dbReference type="InterPro" id="IPR036527">
    <property type="entry name" value="SCP2_sterol-bd_dom_sf"/>
</dbReference>
<dbReference type="InterPro" id="IPR051554">
    <property type="entry name" value="Acetyltransferase_Eis"/>
</dbReference>
<comment type="caution">
    <text evidence="2">The sequence shown here is derived from an EMBL/GenBank/DDBJ whole genome shotgun (WGS) entry which is preliminary data.</text>
</comment>
<evidence type="ECO:0000313" key="2">
    <source>
        <dbReference type="EMBL" id="GID71711.1"/>
    </source>
</evidence>
<dbReference type="Proteomes" id="UP000609879">
    <property type="component" value="Unassembled WGS sequence"/>
</dbReference>
<feature type="domain" description="N-acetyltransferase" evidence="1">
    <location>
        <begin position="1"/>
        <end position="152"/>
    </location>
</feature>